<protein>
    <submittedName>
        <fullName evidence="2">Gamma-glutamyl cyclotransferase, AIG2-like</fullName>
    </submittedName>
</protein>
<dbReference type="GO" id="GO:0016740">
    <property type="term" value="F:transferase activity"/>
    <property type="evidence" value="ECO:0007669"/>
    <property type="project" value="UniProtKB-KW"/>
</dbReference>
<dbReference type="Gene3D" id="3.10.490.10">
    <property type="entry name" value="Gamma-glutamyl cyclotransferase-like"/>
    <property type="match status" value="1"/>
</dbReference>
<dbReference type="InterPro" id="IPR009288">
    <property type="entry name" value="AIG2-like_dom"/>
</dbReference>
<proteinExistence type="predicted"/>
<accession>A0A1N6TWS8</accession>
<sequence length="146" mass="16873">MNRRIRTLLLLPVLALCLFLAWLWYNLLSPWGYKMPAGLPAVIPTEEYRVFVYGTLTQGWVRWLVTGEQIDTRPAQLKGYYRDGLNLVPQAGAHTPGQLMVVTGENLIDLDRYERLGIRYERTEMTLADGQSAWVYTRLPMVLETR</sequence>
<dbReference type="Proteomes" id="UP000186895">
    <property type="component" value="Unassembled WGS sequence"/>
</dbReference>
<dbReference type="Pfam" id="PF06094">
    <property type="entry name" value="GGACT"/>
    <property type="match status" value="1"/>
</dbReference>
<keyword evidence="2" id="KW-0808">Transferase</keyword>
<dbReference type="AlphaFoldDB" id="A0A1N6TWS8"/>
<dbReference type="CDD" id="cd06661">
    <property type="entry name" value="GGCT_like"/>
    <property type="match status" value="1"/>
</dbReference>
<dbReference type="InterPro" id="IPR036568">
    <property type="entry name" value="GGCT-like_sf"/>
</dbReference>
<evidence type="ECO:0000313" key="3">
    <source>
        <dbReference type="Proteomes" id="UP000186895"/>
    </source>
</evidence>
<reference evidence="3" key="1">
    <citation type="submission" date="2017-01" db="EMBL/GenBank/DDBJ databases">
        <authorList>
            <person name="Varghese N."/>
            <person name="Submissions S."/>
        </authorList>
    </citation>
    <scope>NUCLEOTIDE SEQUENCE [LARGE SCALE GENOMIC DNA]</scope>
    <source>
        <strain evidence="3">DSM 7027</strain>
    </source>
</reference>
<feature type="domain" description="Gamma-glutamylcyclotransferase AIG2-like" evidence="1">
    <location>
        <begin position="50"/>
        <end position="138"/>
    </location>
</feature>
<dbReference type="STRING" id="49186.SAMN05421647_10673"/>
<dbReference type="EMBL" id="FTMN01000006">
    <property type="protein sequence ID" value="SIQ57848.1"/>
    <property type="molecule type" value="Genomic_DNA"/>
</dbReference>
<dbReference type="InterPro" id="IPR013024">
    <property type="entry name" value="GGCT-like"/>
</dbReference>
<dbReference type="eggNOG" id="COG2105">
    <property type="taxonomic scope" value="Bacteria"/>
</dbReference>
<evidence type="ECO:0000313" key="2">
    <source>
        <dbReference type="EMBL" id="SIQ57848.1"/>
    </source>
</evidence>
<gene>
    <name evidence="2" type="ORF">SAMN05421647_10673</name>
</gene>
<evidence type="ECO:0000259" key="1">
    <source>
        <dbReference type="Pfam" id="PF06094"/>
    </source>
</evidence>
<dbReference type="SUPFAM" id="SSF110857">
    <property type="entry name" value="Gamma-glutamyl cyclotransferase-like"/>
    <property type="match status" value="1"/>
</dbReference>
<name>A0A1N6TWS8_9GAMM</name>
<keyword evidence="3" id="KW-1185">Reference proteome</keyword>
<organism evidence="2 3">
    <name type="scientific">Marinobacterium stanieri</name>
    <dbReference type="NCBI Taxonomy" id="49186"/>
    <lineage>
        <taxon>Bacteria</taxon>
        <taxon>Pseudomonadati</taxon>
        <taxon>Pseudomonadota</taxon>
        <taxon>Gammaproteobacteria</taxon>
        <taxon>Oceanospirillales</taxon>
        <taxon>Oceanospirillaceae</taxon>
        <taxon>Marinobacterium</taxon>
    </lineage>
</organism>